<dbReference type="EMBL" id="CP004373">
    <property type="protein sequence ID" value="AHK72377.1"/>
    <property type="molecule type" value="Genomic_DNA"/>
</dbReference>
<proteinExistence type="predicted"/>
<feature type="chain" id="PRO_5001648883" description="OmpA-like domain-containing protein" evidence="2">
    <location>
        <begin position="26"/>
        <end position="135"/>
    </location>
</feature>
<dbReference type="RefSeq" id="WP_041112501.1">
    <property type="nucleotide sequence ID" value="NZ_CP004373.1"/>
</dbReference>
<gene>
    <name evidence="4" type="ORF">GLS_c25110</name>
</gene>
<dbReference type="AlphaFoldDB" id="A0A067Z7P9"/>
<dbReference type="PROSITE" id="PS51257">
    <property type="entry name" value="PROKAR_LIPOPROTEIN"/>
    <property type="match status" value="1"/>
</dbReference>
<dbReference type="SUPFAM" id="SSF103088">
    <property type="entry name" value="OmpA-like"/>
    <property type="match status" value="1"/>
</dbReference>
<dbReference type="GO" id="GO:0016020">
    <property type="term" value="C:membrane"/>
    <property type="evidence" value="ECO:0007669"/>
    <property type="project" value="UniProtKB-UniRule"/>
</dbReference>
<evidence type="ECO:0000259" key="3">
    <source>
        <dbReference type="PROSITE" id="PS51123"/>
    </source>
</evidence>
<dbReference type="HOGENOM" id="CLU_155024_0_0_5"/>
<protein>
    <recommendedName>
        <fullName evidence="3">OmpA-like domain-containing protein</fullName>
    </recommendedName>
</protein>
<dbReference type="KEGG" id="goy:GLS_c25110"/>
<dbReference type="InterPro" id="IPR036737">
    <property type="entry name" value="OmpA-like_sf"/>
</dbReference>
<feature type="signal peptide" evidence="2">
    <location>
        <begin position="1"/>
        <end position="25"/>
    </location>
</feature>
<dbReference type="Proteomes" id="UP000031656">
    <property type="component" value="Chromosome"/>
</dbReference>
<evidence type="ECO:0000313" key="5">
    <source>
        <dbReference type="Proteomes" id="UP000031656"/>
    </source>
</evidence>
<keyword evidence="1" id="KW-0472">Membrane</keyword>
<evidence type="ECO:0000256" key="2">
    <source>
        <dbReference type="SAM" id="SignalP"/>
    </source>
</evidence>
<evidence type="ECO:0000256" key="1">
    <source>
        <dbReference type="PROSITE-ProRule" id="PRU00473"/>
    </source>
</evidence>
<keyword evidence="2" id="KW-0732">Signal</keyword>
<sequence>MARFLSFVRIAAPVFVLSAALAGCAEQPSRDSYVVFFDRESVTLSPVAQAVVTKAATAARAEHASVVRVSGSAGANGDAAVLKELATSRAQTVATQLSNDGLNGARIEMTPYVPSELEDSHVALRRVSITIVPGH</sequence>
<dbReference type="Gene3D" id="3.30.1330.60">
    <property type="entry name" value="OmpA-like domain"/>
    <property type="match status" value="1"/>
</dbReference>
<feature type="domain" description="OmpA-like" evidence="3">
    <location>
        <begin position="24"/>
        <end position="135"/>
    </location>
</feature>
<dbReference type="Pfam" id="PF00691">
    <property type="entry name" value="OmpA"/>
    <property type="match status" value="1"/>
</dbReference>
<accession>A0A067Z7P9</accession>
<dbReference type="GeneID" id="56906736"/>
<reference evidence="4 5" key="1">
    <citation type="journal article" date="2015" name="Appl. Microbiol. Biotechnol.">
        <title>The consequence of an additional NADH dehydrogenase paralog on the growth of Gluconobacter oxydans DSM3504.</title>
        <authorList>
            <person name="Kostner D."/>
            <person name="Luchterhand B."/>
            <person name="Junker A."/>
            <person name="Volland S."/>
            <person name="Daniel R."/>
            <person name="Buchs J."/>
            <person name="Liebl W."/>
            <person name="Ehrenreich A."/>
        </authorList>
    </citation>
    <scope>NUCLEOTIDE SEQUENCE [LARGE SCALE GENOMIC DNA]</scope>
    <source>
        <strain evidence="4">DSM 3504</strain>
    </source>
</reference>
<evidence type="ECO:0000313" key="4">
    <source>
        <dbReference type="EMBL" id="AHK72377.1"/>
    </source>
</evidence>
<organism evidence="4 5">
    <name type="scientific">Gluconobacter oxydans DSM 3504</name>
    <dbReference type="NCBI Taxonomy" id="1288313"/>
    <lineage>
        <taxon>Bacteria</taxon>
        <taxon>Pseudomonadati</taxon>
        <taxon>Pseudomonadota</taxon>
        <taxon>Alphaproteobacteria</taxon>
        <taxon>Acetobacterales</taxon>
        <taxon>Acetobacteraceae</taxon>
        <taxon>Gluconobacter</taxon>
    </lineage>
</organism>
<dbReference type="PROSITE" id="PS51123">
    <property type="entry name" value="OMPA_2"/>
    <property type="match status" value="1"/>
</dbReference>
<name>A0A067Z7P9_GLUOY</name>
<dbReference type="InterPro" id="IPR006665">
    <property type="entry name" value="OmpA-like"/>
</dbReference>